<dbReference type="PANTHER" id="PTHR32179">
    <property type="entry name" value="NICOTINATE-NUCLEOTIDE PYROPHOSPHORYLASE [CARBOXYLATING]"/>
    <property type="match status" value="1"/>
</dbReference>
<dbReference type="GeneID" id="83155510"/>
<accession>D4LBB8</accession>
<evidence type="ECO:0000256" key="10">
    <source>
        <dbReference type="ARBA" id="ARBA00047445"/>
    </source>
</evidence>
<evidence type="ECO:0000313" key="17">
    <source>
        <dbReference type="Proteomes" id="UP000007054"/>
    </source>
</evidence>
<dbReference type="InterPro" id="IPR004393">
    <property type="entry name" value="NadC"/>
</dbReference>
<evidence type="ECO:0000256" key="9">
    <source>
        <dbReference type="ARBA" id="ARBA00033102"/>
    </source>
</evidence>
<evidence type="ECO:0000259" key="15">
    <source>
        <dbReference type="Pfam" id="PF02749"/>
    </source>
</evidence>
<dbReference type="GO" id="GO:0009435">
    <property type="term" value="P:NAD+ biosynthetic process"/>
    <property type="evidence" value="ECO:0007669"/>
    <property type="project" value="UniProtKB-UniPathway"/>
</dbReference>
<sequence length="281" mass="30458">MNLPQNYIDDLIRRALAEDITYVDITTDTLMPDSHTSEAYYIAKDEGVLCGMDVALRVFDLAGGNVETRALFHDGDKVCKGDILATMTGSTKTLLKGERTALNLLQHMSGIATATNRCVHLVEGTRARITDTRKTLPGMRALQKYAVVVGGGRNHRFNLSDGAMLKDNHLDAYGGITPAVAALRDKIGHMVKIEVEVRNLEELQEALDAGCEIIMLDNMSCEDMAAAVQINAGRALLEASGNVTAETIRPIAETGVDIISLGALTHSVKCFDISMRIKQAK</sequence>
<protein>
    <recommendedName>
        <fullName evidence="11">Probable nicotinate-nucleotide pyrophosphorylase [carboxylating]</fullName>
        <ecNumber evidence="5">2.4.2.19</ecNumber>
    </recommendedName>
    <alternativeName>
        <fullName evidence="9">Quinolinate phosphoribosyltransferase [decarboxylating]</fullName>
    </alternativeName>
</protein>
<dbReference type="PIRSF" id="PIRSF006250">
    <property type="entry name" value="NadC_ModD"/>
    <property type="match status" value="1"/>
</dbReference>
<keyword evidence="8 12" id="KW-0808">Transferase</keyword>
<feature type="binding site" evidence="13">
    <location>
        <begin position="132"/>
        <end position="134"/>
    </location>
    <ligand>
        <name>substrate</name>
    </ligand>
</feature>
<comment type="subunit">
    <text evidence="4">Hexamer formed by 3 homodimers.</text>
</comment>
<dbReference type="Gene3D" id="3.20.20.70">
    <property type="entry name" value="Aldolase class I"/>
    <property type="match status" value="1"/>
</dbReference>
<dbReference type="Pfam" id="PF02749">
    <property type="entry name" value="QRPTase_N"/>
    <property type="match status" value="1"/>
</dbReference>
<feature type="binding site" evidence="13">
    <location>
        <begin position="261"/>
        <end position="263"/>
    </location>
    <ligand>
        <name>substrate</name>
    </ligand>
</feature>
<dbReference type="SUPFAM" id="SSF54675">
    <property type="entry name" value="Nicotinate/Quinolinate PRTase N-terminal domain-like"/>
    <property type="match status" value="1"/>
</dbReference>
<evidence type="ECO:0000256" key="8">
    <source>
        <dbReference type="ARBA" id="ARBA00022679"/>
    </source>
</evidence>
<dbReference type="Pfam" id="PF01729">
    <property type="entry name" value="QRPTase_C"/>
    <property type="match status" value="1"/>
</dbReference>
<dbReference type="AlphaFoldDB" id="D4LBB8"/>
<evidence type="ECO:0000256" key="6">
    <source>
        <dbReference type="ARBA" id="ARBA00022642"/>
    </source>
</evidence>
<dbReference type="InterPro" id="IPR013785">
    <property type="entry name" value="Aldolase_TIM"/>
</dbReference>
<proteinExistence type="inferred from homology"/>
<comment type="function">
    <text evidence="1">Involved in the catabolism of quinolinic acid (QA).</text>
</comment>
<keyword evidence="6" id="KW-0662">Pyridine nucleotide biosynthesis</keyword>
<feature type="binding site" evidence="13">
    <location>
        <position position="196"/>
    </location>
    <ligand>
        <name>substrate</name>
    </ligand>
</feature>
<comment type="catalytic activity">
    <reaction evidence="10">
        <text>nicotinate beta-D-ribonucleotide + CO2 + diphosphate = quinolinate + 5-phospho-alpha-D-ribose 1-diphosphate + 2 H(+)</text>
        <dbReference type="Rhea" id="RHEA:12733"/>
        <dbReference type="ChEBI" id="CHEBI:15378"/>
        <dbReference type="ChEBI" id="CHEBI:16526"/>
        <dbReference type="ChEBI" id="CHEBI:29959"/>
        <dbReference type="ChEBI" id="CHEBI:33019"/>
        <dbReference type="ChEBI" id="CHEBI:57502"/>
        <dbReference type="ChEBI" id="CHEBI:58017"/>
        <dbReference type="EC" id="2.4.2.19"/>
    </reaction>
</comment>
<feature type="binding site" evidence="13">
    <location>
        <begin position="240"/>
        <end position="242"/>
    </location>
    <ligand>
        <name>substrate</name>
    </ligand>
</feature>
<dbReference type="GO" id="GO:0034213">
    <property type="term" value="P:quinolinate catabolic process"/>
    <property type="evidence" value="ECO:0007669"/>
    <property type="project" value="TreeGrafter"/>
</dbReference>
<dbReference type="Gene3D" id="3.90.1170.20">
    <property type="entry name" value="Quinolinate phosphoribosyl transferase, N-terminal domain"/>
    <property type="match status" value="1"/>
</dbReference>
<evidence type="ECO:0000256" key="11">
    <source>
        <dbReference type="ARBA" id="ARBA00069173"/>
    </source>
</evidence>
<reference evidence="16" key="1">
    <citation type="submission" date="2010-03" db="EMBL/GenBank/DDBJ databases">
        <title>The genome sequence of Ruminococcus sp. 18P13.</title>
        <authorList>
            <consortium name="metaHIT consortium -- http://www.metahit.eu/"/>
            <person name="Pajon A."/>
            <person name="Turner K."/>
            <person name="Parkhill J."/>
            <person name="Bernalier A."/>
        </authorList>
    </citation>
    <scope>NUCLEOTIDE SEQUENCE [LARGE SCALE GENOMIC DNA]</scope>
    <source>
        <strain evidence="16">Type strain: 18P13</strain>
    </source>
</reference>
<dbReference type="CDD" id="cd01572">
    <property type="entry name" value="QPRTase"/>
    <property type="match status" value="1"/>
</dbReference>
<dbReference type="Proteomes" id="UP000007054">
    <property type="component" value="Chromosome"/>
</dbReference>
<dbReference type="BioCyc" id="RCHA213810:RUM_RS03440-MONOMER"/>
<reference evidence="16" key="2">
    <citation type="submission" date="2010-03" db="EMBL/GenBank/DDBJ databases">
        <authorList>
            <person name="Pajon A."/>
        </authorList>
    </citation>
    <scope>NUCLEOTIDE SEQUENCE</scope>
    <source>
        <strain evidence="16">Type strain: 18P13</strain>
    </source>
</reference>
<evidence type="ECO:0000256" key="12">
    <source>
        <dbReference type="PIRNR" id="PIRNR006250"/>
    </source>
</evidence>
<dbReference type="InterPro" id="IPR036068">
    <property type="entry name" value="Nicotinate_pribotase-like_C"/>
</dbReference>
<feature type="binding site" evidence="13">
    <location>
        <position position="166"/>
    </location>
    <ligand>
        <name>substrate</name>
    </ligand>
</feature>
<dbReference type="InterPro" id="IPR037128">
    <property type="entry name" value="Quinolinate_PRibosylTase_N_sf"/>
</dbReference>
<evidence type="ECO:0000256" key="2">
    <source>
        <dbReference type="ARBA" id="ARBA00004893"/>
    </source>
</evidence>
<dbReference type="PANTHER" id="PTHR32179:SF3">
    <property type="entry name" value="NICOTINATE-NUCLEOTIDE PYROPHOSPHORYLASE [CARBOXYLATING]"/>
    <property type="match status" value="1"/>
</dbReference>
<comment type="pathway">
    <text evidence="2">Cofactor biosynthesis; NAD(+) biosynthesis; nicotinate D-ribonucleotide from quinolinate: step 1/1.</text>
</comment>
<evidence type="ECO:0000259" key="14">
    <source>
        <dbReference type="Pfam" id="PF01729"/>
    </source>
</evidence>
<dbReference type="FunFam" id="3.90.1170.20:FF:000001">
    <property type="entry name" value="Nicotinate-nucleotide diphosphorylase (Carboxylating)"/>
    <property type="match status" value="1"/>
</dbReference>
<name>D4LBB8_RUMC1</name>
<dbReference type="InterPro" id="IPR027277">
    <property type="entry name" value="NadC/ModD"/>
</dbReference>
<feature type="domain" description="Quinolinate phosphoribosyl transferase C-terminal" evidence="14">
    <location>
        <begin position="111"/>
        <end position="276"/>
    </location>
</feature>
<feature type="binding site" evidence="13">
    <location>
        <position position="156"/>
    </location>
    <ligand>
        <name>substrate</name>
    </ligand>
</feature>
<evidence type="ECO:0000256" key="4">
    <source>
        <dbReference type="ARBA" id="ARBA00011218"/>
    </source>
</evidence>
<dbReference type="InterPro" id="IPR022412">
    <property type="entry name" value="Quinolinate_PRibosylTrfase_N"/>
</dbReference>
<dbReference type="SUPFAM" id="SSF51690">
    <property type="entry name" value="Nicotinate/Quinolinate PRTase C-terminal domain-like"/>
    <property type="match status" value="1"/>
</dbReference>
<dbReference type="HOGENOM" id="CLU_039622_0_1_9"/>
<dbReference type="UniPathway" id="UPA00253">
    <property type="reaction ID" value="UER00331"/>
</dbReference>
<dbReference type="RefSeq" id="WP_015557820.1">
    <property type="nucleotide sequence ID" value="NC_021039.1"/>
</dbReference>
<dbReference type="STRING" id="213810.RUM_07150"/>
<dbReference type="GO" id="GO:0004514">
    <property type="term" value="F:nicotinate-nucleotide diphosphorylase (carboxylating) activity"/>
    <property type="evidence" value="ECO:0007669"/>
    <property type="project" value="UniProtKB-EC"/>
</dbReference>
<feature type="domain" description="Quinolinate phosphoribosyl transferase N-terminal" evidence="15">
    <location>
        <begin position="24"/>
        <end position="109"/>
    </location>
</feature>
<feature type="binding site" evidence="13">
    <location>
        <position position="99"/>
    </location>
    <ligand>
        <name>substrate</name>
    </ligand>
</feature>
<organism evidence="16 17">
    <name type="scientific">Ruminococcus champanellensis (strain DSM 18848 / JCM 17042 / KCTC 15320 / 18P13)</name>
    <dbReference type="NCBI Taxonomy" id="213810"/>
    <lineage>
        <taxon>Bacteria</taxon>
        <taxon>Bacillati</taxon>
        <taxon>Bacillota</taxon>
        <taxon>Clostridia</taxon>
        <taxon>Eubacteriales</taxon>
        <taxon>Oscillospiraceae</taxon>
        <taxon>Ruminococcus</taxon>
    </lineage>
</organism>
<evidence type="ECO:0000313" key="16">
    <source>
        <dbReference type="EMBL" id="CBL16913.1"/>
    </source>
</evidence>
<evidence type="ECO:0000256" key="7">
    <source>
        <dbReference type="ARBA" id="ARBA00022676"/>
    </source>
</evidence>
<evidence type="ECO:0000256" key="3">
    <source>
        <dbReference type="ARBA" id="ARBA00009400"/>
    </source>
</evidence>
<evidence type="ECO:0000256" key="13">
    <source>
        <dbReference type="PIRSR" id="PIRSR006250-1"/>
    </source>
</evidence>
<dbReference type="EC" id="2.4.2.19" evidence="5"/>
<dbReference type="GO" id="GO:0005737">
    <property type="term" value="C:cytoplasm"/>
    <property type="evidence" value="ECO:0007669"/>
    <property type="project" value="TreeGrafter"/>
</dbReference>
<keyword evidence="17" id="KW-1185">Reference proteome</keyword>
<comment type="similarity">
    <text evidence="3 12">Belongs to the NadC/ModD family.</text>
</comment>
<feature type="binding site" evidence="13">
    <location>
        <position position="217"/>
    </location>
    <ligand>
        <name>substrate</name>
    </ligand>
</feature>
<evidence type="ECO:0000256" key="1">
    <source>
        <dbReference type="ARBA" id="ARBA00003237"/>
    </source>
</evidence>
<keyword evidence="7 12" id="KW-0328">Glycosyltransferase</keyword>
<dbReference type="FunFam" id="3.20.20.70:FF:000030">
    <property type="entry name" value="Nicotinate-nucleotide pyrophosphorylase, carboxylating"/>
    <property type="match status" value="1"/>
</dbReference>
<dbReference type="InterPro" id="IPR002638">
    <property type="entry name" value="Quinolinate_PRibosylTrfase_C"/>
</dbReference>
<dbReference type="EMBL" id="FP929052">
    <property type="protein sequence ID" value="CBL16913.1"/>
    <property type="molecule type" value="Genomic_DNA"/>
</dbReference>
<evidence type="ECO:0000256" key="5">
    <source>
        <dbReference type="ARBA" id="ARBA00011944"/>
    </source>
</evidence>
<dbReference type="KEGG" id="rch:RUM_07150"/>
<gene>
    <name evidence="16" type="ordered locus">RUM_07150</name>
</gene>
<dbReference type="PATRIC" id="fig|213810.4.peg.607"/>
<dbReference type="NCBIfam" id="TIGR00078">
    <property type="entry name" value="nadC"/>
    <property type="match status" value="1"/>
</dbReference>